<evidence type="ECO:0000259" key="1">
    <source>
        <dbReference type="SMART" id="SM00507"/>
    </source>
</evidence>
<reference evidence="2 3" key="1">
    <citation type="submission" date="2024-06" db="EMBL/GenBank/DDBJ databases">
        <title>Lysinibacillus zambalefons sp. nov., a Novel Firmicute Isolated from the Poon Bato Zambales Hyperalkaline Spring.</title>
        <authorList>
            <person name="Aja J.A."/>
            <person name="Lazaro J.E.H."/>
            <person name="Llorin L.D."/>
            <person name="Lim K.R."/>
            <person name="Teodosio J."/>
            <person name="Dalisay D.S."/>
        </authorList>
    </citation>
    <scope>NUCLEOTIDE SEQUENCE [LARGE SCALE GENOMIC DNA]</scope>
    <source>
        <strain evidence="2 3">M3</strain>
    </source>
</reference>
<dbReference type="PANTHER" id="PTHR33877">
    <property type="entry name" value="SLL1193 PROTEIN"/>
    <property type="match status" value="1"/>
</dbReference>
<evidence type="ECO:0000313" key="2">
    <source>
        <dbReference type="EMBL" id="MEQ6357870.1"/>
    </source>
</evidence>
<dbReference type="Proteomes" id="UP001478862">
    <property type="component" value="Unassembled WGS sequence"/>
</dbReference>
<proteinExistence type="predicted"/>
<dbReference type="EMBL" id="JBEGDG010000038">
    <property type="protein sequence ID" value="MEQ6357870.1"/>
    <property type="molecule type" value="Genomic_DNA"/>
</dbReference>
<sequence length="184" mass="22364">MQRYKNEKELFNQNPIASQKEIIHEICFCFLVAKRNTDKEQAAWLIYKLNPKYKEYINKWCIDLDDKYEKLVSNRIKKRNEMNRLSQKRRHQKHEDFSLTNEQWEETCESFNYCCAYCRGEEKLTYDHFIPFSKGGSFGKDNIVPCCTTCNSSKNNKDFITWYPKQIFYDMEQEQKILNFFKYA</sequence>
<gene>
    <name evidence="2" type="ORF">ABNX05_25060</name>
</gene>
<evidence type="ECO:0000313" key="3">
    <source>
        <dbReference type="Proteomes" id="UP001478862"/>
    </source>
</evidence>
<name>A0ABV1MZF0_9BACI</name>
<dbReference type="PANTHER" id="PTHR33877:SF1">
    <property type="entry name" value="TYPE IV METHYL-DIRECTED RESTRICTION ENZYME ECOKMCRA"/>
    <property type="match status" value="1"/>
</dbReference>
<dbReference type="RefSeq" id="WP_349662170.1">
    <property type="nucleotide sequence ID" value="NZ_JBEGDG010000038.1"/>
</dbReference>
<dbReference type="SMART" id="SM00507">
    <property type="entry name" value="HNHc"/>
    <property type="match status" value="1"/>
</dbReference>
<keyword evidence="2" id="KW-0540">Nuclease</keyword>
<keyword evidence="2" id="KW-0255">Endonuclease</keyword>
<dbReference type="InterPro" id="IPR003615">
    <property type="entry name" value="HNH_nuc"/>
</dbReference>
<protein>
    <submittedName>
        <fullName evidence="2">HNH endonuclease signature motif containing protein</fullName>
    </submittedName>
</protein>
<accession>A0ABV1MZF0</accession>
<keyword evidence="3" id="KW-1185">Reference proteome</keyword>
<keyword evidence="2" id="KW-0378">Hydrolase</keyword>
<dbReference type="InterPro" id="IPR029471">
    <property type="entry name" value="HNH_5"/>
</dbReference>
<dbReference type="GO" id="GO:0004519">
    <property type="term" value="F:endonuclease activity"/>
    <property type="evidence" value="ECO:0007669"/>
    <property type="project" value="UniProtKB-KW"/>
</dbReference>
<dbReference type="InterPro" id="IPR052892">
    <property type="entry name" value="NA-targeting_endonuclease"/>
</dbReference>
<feature type="domain" description="HNH nuclease" evidence="1">
    <location>
        <begin position="102"/>
        <end position="152"/>
    </location>
</feature>
<dbReference type="Gene3D" id="1.10.30.50">
    <property type="match status" value="1"/>
</dbReference>
<dbReference type="Pfam" id="PF14279">
    <property type="entry name" value="HNH_5"/>
    <property type="match status" value="1"/>
</dbReference>
<organism evidence="2 3">
    <name type="scientific">Lysinibacillus zambalensis</name>
    <dbReference type="NCBI Taxonomy" id="3160866"/>
    <lineage>
        <taxon>Bacteria</taxon>
        <taxon>Bacillati</taxon>
        <taxon>Bacillota</taxon>
        <taxon>Bacilli</taxon>
        <taxon>Bacillales</taxon>
        <taxon>Bacillaceae</taxon>
        <taxon>Lysinibacillus</taxon>
    </lineage>
</organism>
<dbReference type="CDD" id="cd00085">
    <property type="entry name" value="HNHc"/>
    <property type="match status" value="1"/>
</dbReference>
<comment type="caution">
    <text evidence="2">The sequence shown here is derived from an EMBL/GenBank/DDBJ whole genome shotgun (WGS) entry which is preliminary data.</text>
</comment>